<evidence type="ECO:0000256" key="3">
    <source>
        <dbReference type="ARBA" id="ARBA00022448"/>
    </source>
</evidence>
<dbReference type="CDD" id="cd03230">
    <property type="entry name" value="ABC_DR_subfamily_A"/>
    <property type="match status" value="1"/>
</dbReference>
<organism evidence="8 9">
    <name type="scientific">Nonomuraea monospora</name>
    <dbReference type="NCBI Taxonomy" id="568818"/>
    <lineage>
        <taxon>Bacteria</taxon>
        <taxon>Bacillati</taxon>
        <taxon>Actinomycetota</taxon>
        <taxon>Actinomycetes</taxon>
        <taxon>Streptosporangiales</taxon>
        <taxon>Streptosporangiaceae</taxon>
        <taxon>Nonomuraea</taxon>
    </lineage>
</organism>
<dbReference type="PROSITE" id="PS50893">
    <property type="entry name" value="ABC_TRANSPORTER_2"/>
    <property type="match status" value="1"/>
</dbReference>
<dbReference type="GO" id="GO:0005524">
    <property type="term" value="F:ATP binding"/>
    <property type="evidence" value="ECO:0007669"/>
    <property type="project" value="UniProtKB-KW"/>
</dbReference>
<evidence type="ECO:0000256" key="1">
    <source>
        <dbReference type="ARBA" id="ARBA00004202"/>
    </source>
</evidence>
<evidence type="ECO:0000256" key="4">
    <source>
        <dbReference type="ARBA" id="ARBA00022741"/>
    </source>
</evidence>
<dbReference type="InterPro" id="IPR017871">
    <property type="entry name" value="ABC_transporter-like_CS"/>
</dbReference>
<evidence type="ECO:0000313" key="8">
    <source>
        <dbReference type="EMBL" id="GAA2206491.1"/>
    </source>
</evidence>
<dbReference type="SUPFAM" id="SSF52540">
    <property type="entry name" value="P-loop containing nucleoside triphosphate hydrolases"/>
    <property type="match status" value="1"/>
</dbReference>
<comment type="subcellular location">
    <subcellularLocation>
        <location evidence="1">Cell membrane</location>
        <topology evidence="1">Peripheral membrane protein</topology>
    </subcellularLocation>
</comment>
<dbReference type="PANTHER" id="PTHR42711">
    <property type="entry name" value="ABC TRANSPORTER ATP-BINDING PROTEIN"/>
    <property type="match status" value="1"/>
</dbReference>
<accession>A0ABN3CBB0</accession>
<dbReference type="InterPro" id="IPR003439">
    <property type="entry name" value="ABC_transporter-like_ATP-bd"/>
</dbReference>
<dbReference type="Proteomes" id="UP001499843">
    <property type="component" value="Unassembled WGS sequence"/>
</dbReference>
<dbReference type="InterPro" id="IPR050763">
    <property type="entry name" value="ABC_transporter_ATP-binding"/>
</dbReference>
<feature type="domain" description="ABC transporter" evidence="7">
    <location>
        <begin position="33"/>
        <end position="256"/>
    </location>
</feature>
<evidence type="ECO:0000256" key="2">
    <source>
        <dbReference type="ARBA" id="ARBA00005417"/>
    </source>
</evidence>
<comment type="similarity">
    <text evidence="2">Belongs to the ABC transporter superfamily.</text>
</comment>
<reference evidence="8 9" key="1">
    <citation type="journal article" date="2019" name="Int. J. Syst. Evol. Microbiol.">
        <title>The Global Catalogue of Microorganisms (GCM) 10K type strain sequencing project: providing services to taxonomists for standard genome sequencing and annotation.</title>
        <authorList>
            <consortium name="The Broad Institute Genomics Platform"/>
            <consortium name="The Broad Institute Genome Sequencing Center for Infectious Disease"/>
            <person name="Wu L."/>
            <person name="Ma J."/>
        </authorList>
    </citation>
    <scope>NUCLEOTIDE SEQUENCE [LARGE SCALE GENOMIC DNA]</scope>
    <source>
        <strain evidence="8 9">JCM 16114</strain>
    </source>
</reference>
<keyword evidence="5 8" id="KW-0067">ATP-binding</keyword>
<sequence length="331" mass="36095">MPGSGSEPGHKLPYLLHDARPGKRDDAGMTAVVQAEGLTKYYGRRRGLEDLTLDIQPGEIFGYLGPNGAGKTTTLRLLLDVIRPTRGTLRVLGGAPREPATRARIGYLPGELVLEGRDRAADYLRFLGRVRGGVPASRIEALAERFDADLNVPMRKLSKGNKQKIGLIQAFMHEPEFVILDEPTMGLDPLVQQEFLALVREVRTSGRTVLMSSHVLAEVESVSDRVGIVRAGRLVAVENVAALREKAVRRVELHFESPVPASAFANLPGVRDLRVEGAGVRCTIDGRPDALIKAAAAFTVVHLVSAEPDLEEIFLTYYSGEGEHDDRQKPA</sequence>
<proteinExistence type="inferred from homology"/>
<protein>
    <submittedName>
        <fullName evidence="8">ABC transporter ATP-binding protein</fullName>
    </submittedName>
</protein>
<evidence type="ECO:0000259" key="7">
    <source>
        <dbReference type="PROSITE" id="PS50893"/>
    </source>
</evidence>
<keyword evidence="9" id="KW-1185">Reference proteome</keyword>
<gene>
    <name evidence="8" type="ORF">GCM10009850_019490</name>
</gene>
<dbReference type="InterPro" id="IPR003593">
    <property type="entry name" value="AAA+_ATPase"/>
</dbReference>
<evidence type="ECO:0000256" key="6">
    <source>
        <dbReference type="ARBA" id="ARBA00023251"/>
    </source>
</evidence>
<dbReference type="SMART" id="SM00382">
    <property type="entry name" value="AAA"/>
    <property type="match status" value="1"/>
</dbReference>
<keyword evidence="6" id="KW-0046">Antibiotic resistance</keyword>
<name>A0ABN3CBB0_9ACTN</name>
<dbReference type="InterPro" id="IPR027417">
    <property type="entry name" value="P-loop_NTPase"/>
</dbReference>
<dbReference type="EMBL" id="BAAAQX010000004">
    <property type="protein sequence ID" value="GAA2206491.1"/>
    <property type="molecule type" value="Genomic_DNA"/>
</dbReference>
<evidence type="ECO:0000256" key="5">
    <source>
        <dbReference type="ARBA" id="ARBA00022840"/>
    </source>
</evidence>
<dbReference type="PANTHER" id="PTHR42711:SF5">
    <property type="entry name" value="ABC TRANSPORTER ATP-BINDING PROTEIN NATA"/>
    <property type="match status" value="1"/>
</dbReference>
<dbReference type="Gene3D" id="3.40.50.300">
    <property type="entry name" value="P-loop containing nucleotide triphosphate hydrolases"/>
    <property type="match status" value="1"/>
</dbReference>
<dbReference type="Pfam" id="PF00005">
    <property type="entry name" value="ABC_tran"/>
    <property type="match status" value="1"/>
</dbReference>
<keyword evidence="3" id="KW-0813">Transport</keyword>
<dbReference type="PROSITE" id="PS00211">
    <property type="entry name" value="ABC_TRANSPORTER_1"/>
    <property type="match status" value="1"/>
</dbReference>
<evidence type="ECO:0000313" key="9">
    <source>
        <dbReference type="Proteomes" id="UP001499843"/>
    </source>
</evidence>
<comment type="caution">
    <text evidence="8">The sequence shown here is derived from an EMBL/GenBank/DDBJ whole genome shotgun (WGS) entry which is preliminary data.</text>
</comment>
<keyword evidence="4" id="KW-0547">Nucleotide-binding</keyword>